<dbReference type="InterPro" id="IPR001810">
    <property type="entry name" value="F-box_dom"/>
</dbReference>
<organism evidence="2 3">
    <name type="scientific">Coniochaeta ligniaria NRRL 30616</name>
    <dbReference type="NCBI Taxonomy" id="1408157"/>
    <lineage>
        <taxon>Eukaryota</taxon>
        <taxon>Fungi</taxon>
        <taxon>Dikarya</taxon>
        <taxon>Ascomycota</taxon>
        <taxon>Pezizomycotina</taxon>
        <taxon>Sordariomycetes</taxon>
        <taxon>Sordariomycetidae</taxon>
        <taxon>Coniochaetales</taxon>
        <taxon>Coniochaetaceae</taxon>
        <taxon>Coniochaeta</taxon>
    </lineage>
</organism>
<dbReference type="AlphaFoldDB" id="A0A1J7IP39"/>
<dbReference type="Pfam" id="PF12937">
    <property type="entry name" value="F-box-like"/>
    <property type="match status" value="1"/>
</dbReference>
<feature type="non-terminal residue" evidence="2">
    <location>
        <position position="1"/>
    </location>
</feature>
<reference evidence="2 3" key="1">
    <citation type="submission" date="2016-10" db="EMBL/GenBank/DDBJ databases">
        <title>Draft genome sequence of Coniochaeta ligniaria NRRL30616, a lignocellulolytic fungus for bioabatement of inhibitors in plant biomass hydrolysates.</title>
        <authorList>
            <consortium name="DOE Joint Genome Institute"/>
            <person name="Jimenez D.J."/>
            <person name="Hector R.E."/>
            <person name="Riley R."/>
            <person name="Sun H."/>
            <person name="Grigoriev I.V."/>
            <person name="Van Elsas J.D."/>
            <person name="Nichols N.N."/>
        </authorList>
    </citation>
    <scope>NUCLEOTIDE SEQUENCE [LARGE SCALE GENOMIC DNA]</scope>
    <source>
        <strain evidence="2 3">NRRL 30616</strain>
    </source>
</reference>
<protein>
    <recommendedName>
        <fullName evidence="1">F-box domain-containing protein</fullName>
    </recommendedName>
</protein>
<dbReference type="Proteomes" id="UP000182658">
    <property type="component" value="Unassembled WGS sequence"/>
</dbReference>
<feature type="domain" description="F-box" evidence="1">
    <location>
        <begin position="24"/>
        <end position="72"/>
    </location>
</feature>
<proteinExistence type="predicted"/>
<keyword evidence="3" id="KW-1185">Reference proteome</keyword>
<gene>
    <name evidence="2" type="ORF">CONLIGDRAFT_565806</name>
</gene>
<name>A0A1J7IP39_9PEZI</name>
<dbReference type="STRING" id="1408157.A0A1J7IP39"/>
<dbReference type="PROSITE" id="PS50181">
    <property type="entry name" value="FBOX"/>
    <property type="match status" value="1"/>
</dbReference>
<dbReference type="OrthoDB" id="3642468at2759"/>
<feature type="non-terminal residue" evidence="2">
    <location>
        <position position="300"/>
    </location>
</feature>
<dbReference type="SUPFAM" id="SSF81383">
    <property type="entry name" value="F-box domain"/>
    <property type="match status" value="1"/>
</dbReference>
<accession>A0A1J7IP39</accession>
<evidence type="ECO:0000259" key="1">
    <source>
        <dbReference type="PROSITE" id="PS50181"/>
    </source>
</evidence>
<dbReference type="InterPro" id="IPR036047">
    <property type="entry name" value="F-box-like_dom_sf"/>
</dbReference>
<evidence type="ECO:0000313" key="2">
    <source>
        <dbReference type="EMBL" id="OIW29391.1"/>
    </source>
</evidence>
<dbReference type="InParanoid" id="A0A1J7IP39"/>
<dbReference type="EMBL" id="KV875097">
    <property type="protein sequence ID" value="OIW29391.1"/>
    <property type="molecule type" value="Genomic_DNA"/>
</dbReference>
<dbReference type="CDD" id="cd09917">
    <property type="entry name" value="F-box_SF"/>
    <property type="match status" value="1"/>
</dbReference>
<sequence length="300" mass="35666">LYSRRTERLRKKQIKKRNRPLPEFRNILDLPYELLMEILSLVYPGDLVRLSRANKALREFITQEEHALARNIIQWRYPCLEKCFRLPVPLEEVDPDFHPALQNPERHGFLRRPYQHVMSPDPNILCTCLTCQLRWNSLCLAVDFAHFQGHLDRGDPMPMIPRGRNPTWNQKLVKANAEVVAKALREPTWYACILEAHLNSTVRSIKRHSENKGNRRRRFRMTKEDEQAGTDLFLERSGPPTVDFPFHRDNYYMLEAYLPNRGWNGDEGRWMYMDANQHDRDVAMLARWYQRQKENTPADT</sequence>
<evidence type="ECO:0000313" key="3">
    <source>
        <dbReference type="Proteomes" id="UP000182658"/>
    </source>
</evidence>